<organism evidence="1">
    <name type="scientific">viral metagenome</name>
    <dbReference type="NCBI Taxonomy" id="1070528"/>
    <lineage>
        <taxon>unclassified sequences</taxon>
        <taxon>metagenomes</taxon>
        <taxon>organismal metagenomes</taxon>
    </lineage>
</organism>
<reference evidence="1" key="1">
    <citation type="journal article" date="2020" name="Nature">
        <title>Giant virus diversity and host interactions through global metagenomics.</title>
        <authorList>
            <person name="Schulz F."/>
            <person name="Roux S."/>
            <person name="Paez-Espino D."/>
            <person name="Jungbluth S."/>
            <person name="Walsh D.A."/>
            <person name="Denef V.J."/>
            <person name="McMahon K.D."/>
            <person name="Konstantinidis K.T."/>
            <person name="Eloe-Fadrosh E.A."/>
            <person name="Kyrpides N.C."/>
            <person name="Woyke T."/>
        </authorList>
    </citation>
    <scope>NUCLEOTIDE SEQUENCE</scope>
    <source>
        <strain evidence="1">GVMAG-M-3300020192-26</strain>
    </source>
</reference>
<protein>
    <submittedName>
        <fullName evidence="1">Uncharacterized protein</fullName>
    </submittedName>
</protein>
<name>A0A6C0CCB8_9ZZZZ</name>
<accession>A0A6C0CCB8</accession>
<evidence type="ECO:0000313" key="1">
    <source>
        <dbReference type="EMBL" id="QHT01174.1"/>
    </source>
</evidence>
<dbReference type="AlphaFoldDB" id="A0A6C0CCB8"/>
<sequence>MEEKIENVSDNVINVPVEQKDDNPFLNISLNDLADHFVKIKILITKFFTYQYKFKNNAVCSNIIF</sequence>
<proteinExistence type="predicted"/>
<dbReference type="EMBL" id="MN739365">
    <property type="protein sequence ID" value="QHT01174.1"/>
    <property type="molecule type" value="Genomic_DNA"/>
</dbReference>